<sequence length="213" mass="22742">MLSYDLAHWSAFLTAAVLLNISPGPDMAFIMGHTVRGGTRAGMAATFGVWTGAFGHVVMAALGLSAVIAASATAFAVVKWVGVAYLLWIGVRALLSKGGGLTLDDVPSGARGDIWSVYRQGVLIDLLNPKAAIFFLAFLPQFVVEGAGPVWVQLMVHGLLIILVAMFIEPPLVLLGDRLVVRLRDSRRLGLWLDRALGSLLIALGLRLAVEER</sequence>
<feature type="transmembrane region" description="Helical" evidence="6">
    <location>
        <begin position="68"/>
        <end position="88"/>
    </location>
</feature>
<evidence type="ECO:0000256" key="6">
    <source>
        <dbReference type="SAM" id="Phobius"/>
    </source>
</evidence>
<keyword evidence="2" id="KW-1003">Cell membrane</keyword>
<dbReference type="PANTHER" id="PTHR30086">
    <property type="entry name" value="ARGININE EXPORTER PROTEIN ARGO"/>
    <property type="match status" value="1"/>
</dbReference>
<evidence type="ECO:0000256" key="1">
    <source>
        <dbReference type="ARBA" id="ARBA00004651"/>
    </source>
</evidence>
<feature type="transmembrane region" description="Helical" evidence="6">
    <location>
        <begin position="41"/>
        <end position="62"/>
    </location>
</feature>
<evidence type="ECO:0000256" key="3">
    <source>
        <dbReference type="ARBA" id="ARBA00022692"/>
    </source>
</evidence>
<dbReference type="PIRSF" id="PIRSF006324">
    <property type="entry name" value="LeuE"/>
    <property type="match status" value="1"/>
</dbReference>
<gene>
    <name evidence="7" type="ORF">DEW08_24615</name>
</gene>
<evidence type="ECO:0000256" key="5">
    <source>
        <dbReference type="ARBA" id="ARBA00023136"/>
    </source>
</evidence>
<dbReference type="GO" id="GO:0015171">
    <property type="term" value="F:amino acid transmembrane transporter activity"/>
    <property type="evidence" value="ECO:0007669"/>
    <property type="project" value="TreeGrafter"/>
</dbReference>
<proteinExistence type="predicted"/>
<dbReference type="RefSeq" id="WP_109332163.1">
    <property type="nucleotide sequence ID" value="NZ_CP029356.1"/>
</dbReference>
<evidence type="ECO:0000256" key="4">
    <source>
        <dbReference type="ARBA" id="ARBA00022989"/>
    </source>
</evidence>
<dbReference type="InterPro" id="IPR001123">
    <property type="entry name" value="LeuE-type"/>
</dbReference>
<dbReference type="Proteomes" id="UP000245629">
    <property type="component" value="Plasmid unnamed1"/>
</dbReference>
<accession>A0A2S2CXN5</accession>
<dbReference type="GO" id="GO:0005886">
    <property type="term" value="C:plasma membrane"/>
    <property type="evidence" value="ECO:0007669"/>
    <property type="project" value="UniProtKB-SubCell"/>
</dbReference>
<dbReference type="KEGG" id="azz:DEW08_24615"/>
<keyword evidence="3 6" id="KW-0812">Transmembrane</keyword>
<dbReference type="EMBL" id="CP029356">
    <property type="protein sequence ID" value="AWK89170.1"/>
    <property type="molecule type" value="Genomic_DNA"/>
</dbReference>
<dbReference type="AlphaFoldDB" id="A0A2S2CXN5"/>
<name>A0A2S2CXN5_9PROT</name>
<feature type="transmembrane region" description="Helical" evidence="6">
    <location>
        <begin position="126"/>
        <end position="144"/>
    </location>
</feature>
<comment type="subcellular location">
    <subcellularLocation>
        <location evidence="1">Cell membrane</location>
        <topology evidence="1">Multi-pass membrane protein</topology>
    </subcellularLocation>
</comment>
<feature type="transmembrane region" description="Helical" evidence="6">
    <location>
        <begin position="189"/>
        <end position="210"/>
    </location>
</feature>
<evidence type="ECO:0000256" key="2">
    <source>
        <dbReference type="ARBA" id="ARBA00022475"/>
    </source>
</evidence>
<keyword evidence="4 6" id="KW-1133">Transmembrane helix</keyword>
<keyword evidence="8" id="KW-1185">Reference proteome</keyword>
<protein>
    <submittedName>
        <fullName evidence="7">LysE family translocator</fullName>
    </submittedName>
</protein>
<geneLocation type="plasmid" evidence="7 8">
    <name>unnamed1</name>
</geneLocation>
<feature type="transmembrane region" description="Helical" evidence="6">
    <location>
        <begin position="150"/>
        <end position="168"/>
    </location>
</feature>
<reference evidence="8" key="1">
    <citation type="submission" date="2018-05" db="EMBL/GenBank/DDBJ databases">
        <title>Azospirillum thermophila sp. nov., a novel isolated from hot spring.</title>
        <authorList>
            <person name="Zhao Z."/>
        </authorList>
    </citation>
    <scope>NUCLEOTIDE SEQUENCE [LARGE SCALE GENOMIC DNA]</scope>
    <source>
        <strain evidence="8">CFH 70021</strain>
        <plasmid evidence="8">unnamed1</plasmid>
    </source>
</reference>
<dbReference type="PANTHER" id="PTHR30086:SF20">
    <property type="entry name" value="ARGININE EXPORTER PROTEIN ARGO-RELATED"/>
    <property type="match status" value="1"/>
</dbReference>
<keyword evidence="5 6" id="KW-0472">Membrane</keyword>
<evidence type="ECO:0000313" key="7">
    <source>
        <dbReference type="EMBL" id="AWK89170.1"/>
    </source>
</evidence>
<evidence type="ECO:0000313" key="8">
    <source>
        <dbReference type="Proteomes" id="UP000245629"/>
    </source>
</evidence>
<feature type="transmembrane region" description="Helical" evidence="6">
    <location>
        <begin position="6"/>
        <end position="29"/>
    </location>
</feature>
<organism evidence="7 8">
    <name type="scientific">Azospirillum thermophilum</name>
    <dbReference type="NCBI Taxonomy" id="2202148"/>
    <lineage>
        <taxon>Bacteria</taxon>
        <taxon>Pseudomonadati</taxon>
        <taxon>Pseudomonadota</taxon>
        <taxon>Alphaproteobacteria</taxon>
        <taxon>Rhodospirillales</taxon>
        <taxon>Azospirillaceae</taxon>
        <taxon>Azospirillum</taxon>
    </lineage>
</organism>
<dbReference type="Pfam" id="PF01810">
    <property type="entry name" value="LysE"/>
    <property type="match status" value="1"/>
</dbReference>
<keyword evidence="7" id="KW-0614">Plasmid</keyword>
<dbReference type="OrthoDB" id="9807053at2"/>